<dbReference type="EMBL" id="BSPD01000017">
    <property type="protein sequence ID" value="GLS24753.1"/>
    <property type="molecule type" value="Genomic_DNA"/>
</dbReference>
<comment type="similarity">
    <text evidence="1">Belongs to the membrane fusion protein (MFP) (TC 8.A.1) family.</text>
</comment>
<name>A0AA37WKB6_9GAMM</name>
<comment type="caution">
    <text evidence="4">The sequence shown here is derived from an EMBL/GenBank/DDBJ whole genome shotgun (WGS) entry which is preliminary data.</text>
</comment>
<reference evidence="4 5" key="1">
    <citation type="journal article" date="2014" name="Int. J. Syst. Evol. Microbiol.">
        <title>Complete genome sequence of Corynebacterium casei LMG S-19264T (=DSM 44701T), isolated from a smear-ripened cheese.</title>
        <authorList>
            <consortium name="US DOE Joint Genome Institute (JGI-PGF)"/>
            <person name="Walter F."/>
            <person name="Albersmeier A."/>
            <person name="Kalinowski J."/>
            <person name="Ruckert C."/>
        </authorList>
    </citation>
    <scope>NUCLEOTIDE SEQUENCE [LARGE SCALE GENOMIC DNA]</scope>
    <source>
        <strain evidence="4 5">NBRC 110095</strain>
    </source>
</reference>
<dbReference type="GO" id="GO:1990281">
    <property type="term" value="C:efflux pump complex"/>
    <property type="evidence" value="ECO:0007669"/>
    <property type="project" value="TreeGrafter"/>
</dbReference>
<proteinExistence type="inferred from homology"/>
<dbReference type="RefSeq" id="WP_232593743.1">
    <property type="nucleotide sequence ID" value="NZ_BSPD01000017.1"/>
</dbReference>
<evidence type="ECO:0000256" key="2">
    <source>
        <dbReference type="SAM" id="Coils"/>
    </source>
</evidence>
<feature type="coiled-coil region" evidence="2">
    <location>
        <begin position="110"/>
        <end position="182"/>
    </location>
</feature>
<dbReference type="Gene3D" id="2.40.50.100">
    <property type="match status" value="1"/>
</dbReference>
<feature type="domain" description="CzcB-like barrel-sandwich hybrid" evidence="3">
    <location>
        <begin position="71"/>
        <end position="209"/>
    </location>
</feature>
<keyword evidence="5" id="KW-1185">Reference proteome</keyword>
<dbReference type="Pfam" id="PF25973">
    <property type="entry name" value="BSH_CzcB"/>
    <property type="match status" value="1"/>
</dbReference>
<dbReference type="SUPFAM" id="SSF111369">
    <property type="entry name" value="HlyD-like secretion proteins"/>
    <property type="match status" value="1"/>
</dbReference>
<evidence type="ECO:0000313" key="4">
    <source>
        <dbReference type="EMBL" id="GLS24753.1"/>
    </source>
</evidence>
<dbReference type="InterPro" id="IPR058647">
    <property type="entry name" value="BSH_CzcB-like"/>
</dbReference>
<dbReference type="Gene3D" id="2.40.420.20">
    <property type="match status" value="1"/>
</dbReference>
<dbReference type="AlphaFoldDB" id="A0AA37WKB6"/>
<protein>
    <submittedName>
        <fullName evidence="4">Acriflavin resistance protein</fullName>
    </submittedName>
</protein>
<accession>A0AA37WKB6</accession>
<keyword evidence="2" id="KW-0175">Coiled coil</keyword>
<sequence>MTQFPLLRNIGIRLLLGLGLGGALFTGLSGCAEENVVVEKKPRPIAWVQVSTSEMSQVRRISGILQAAESAQLSFQVTGKIKSVPARLGDQVKAGDVLAELDESSYELNVKAANAQVHESEAAVREATNEFERQANLYEKGWVSKALYDDAETALESAKSTLEVAQAQLDLANKDLRDAVLRAPYDGTITARNIEPSQQVSAGQSCFEIEGQGGLEISVVAPETIVGQMQYSDVFKASFPAIPDLTLDARITEIGSQAEAANAFPITLFVQDSPAILRAGMSAEVDFTYMGTGRTGYTGPAIRVPMSALVAGEGQTSFAFVYDESTSTVQRRAVQTENIINNEMLISSGLEDGEIIASAGVVYLYDGQEVTLLNRGPRVFN</sequence>
<dbReference type="InterPro" id="IPR006143">
    <property type="entry name" value="RND_pump_MFP"/>
</dbReference>
<evidence type="ECO:0000256" key="1">
    <source>
        <dbReference type="ARBA" id="ARBA00009477"/>
    </source>
</evidence>
<dbReference type="NCBIfam" id="TIGR01730">
    <property type="entry name" value="RND_mfp"/>
    <property type="match status" value="1"/>
</dbReference>
<organism evidence="4 5">
    <name type="scientific">Marinibactrum halimedae</name>
    <dbReference type="NCBI Taxonomy" id="1444977"/>
    <lineage>
        <taxon>Bacteria</taxon>
        <taxon>Pseudomonadati</taxon>
        <taxon>Pseudomonadota</taxon>
        <taxon>Gammaproteobacteria</taxon>
        <taxon>Cellvibrionales</taxon>
        <taxon>Cellvibrionaceae</taxon>
        <taxon>Marinibactrum</taxon>
    </lineage>
</organism>
<evidence type="ECO:0000313" key="5">
    <source>
        <dbReference type="Proteomes" id="UP001156870"/>
    </source>
</evidence>
<dbReference type="Proteomes" id="UP001156870">
    <property type="component" value="Unassembled WGS sequence"/>
</dbReference>
<dbReference type="Gene3D" id="1.10.287.470">
    <property type="entry name" value="Helix hairpin bin"/>
    <property type="match status" value="1"/>
</dbReference>
<dbReference type="PANTHER" id="PTHR30469">
    <property type="entry name" value="MULTIDRUG RESISTANCE PROTEIN MDTA"/>
    <property type="match status" value="1"/>
</dbReference>
<dbReference type="GO" id="GO:0015562">
    <property type="term" value="F:efflux transmembrane transporter activity"/>
    <property type="evidence" value="ECO:0007669"/>
    <property type="project" value="TreeGrafter"/>
</dbReference>
<dbReference type="Gene3D" id="2.40.30.170">
    <property type="match status" value="1"/>
</dbReference>
<evidence type="ECO:0000259" key="3">
    <source>
        <dbReference type="Pfam" id="PF25973"/>
    </source>
</evidence>
<gene>
    <name evidence="4" type="ORF">GCM10007877_04670</name>
</gene>